<evidence type="ECO:0000259" key="7">
    <source>
        <dbReference type="PROSITE" id="PS51471"/>
    </source>
</evidence>
<dbReference type="InterPro" id="IPR044862">
    <property type="entry name" value="Pro_4_hyd_alph_FE2OG_OXY"/>
</dbReference>
<dbReference type="Pfam" id="PF13640">
    <property type="entry name" value="2OG-FeII_Oxy_3"/>
    <property type="match status" value="1"/>
</dbReference>
<dbReference type="OrthoDB" id="9783171at2"/>
<evidence type="ECO:0000256" key="3">
    <source>
        <dbReference type="ARBA" id="ARBA00022896"/>
    </source>
</evidence>
<keyword evidence="2" id="KW-0479">Metal-binding</keyword>
<sequence>MDASFETLITSFIENNVGIADDFLSDELCQHLKENLLQLNDSDLLKKAGVGNDARMVVDDLIRNDKIYWLDKAHNNKFENAFFAKIDAFVAHLNRSCFTNIKSYEFHYSLYESGSFYRPHFDQFEDDAKRQFSMISYLNANWEQKDGGELKIYQDNSNQTISPTQGKTVFFNSHDLEHEVLVTNERRMSVTGWLKRG</sequence>
<gene>
    <name evidence="8" type="ORF">LG45_04450</name>
</gene>
<keyword evidence="5" id="KW-0560">Oxidoreductase</keyword>
<dbReference type="PROSITE" id="PS51471">
    <property type="entry name" value="FE2OG_OXY"/>
    <property type="match status" value="1"/>
</dbReference>
<dbReference type="InterPro" id="IPR006620">
    <property type="entry name" value="Pro_4_hyd_alph"/>
</dbReference>
<dbReference type="PANTHER" id="PTHR12907:SF26">
    <property type="entry name" value="HIF PROLYL HYDROXYLASE, ISOFORM C"/>
    <property type="match status" value="1"/>
</dbReference>
<comment type="caution">
    <text evidence="8">The sequence shown here is derived from an EMBL/GenBank/DDBJ whole genome shotgun (WGS) entry which is preliminary data.</text>
</comment>
<keyword evidence="6" id="KW-0408">Iron</keyword>
<dbReference type="GO" id="GO:0071456">
    <property type="term" value="P:cellular response to hypoxia"/>
    <property type="evidence" value="ECO:0007669"/>
    <property type="project" value="TreeGrafter"/>
</dbReference>
<feature type="domain" description="Fe2OG dioxygenase" evidence="7">
    <location>
        <begin position="102"/>
        <end position="196"/>
    </location>
</feature>
<dbReference type="AlphaFoldDB" id="A0A095SW46"/>
<evidence type="ECO:0000313" key="8">
    <source>
        <dbReference type="EMBL" id="KGD68901.1"/>
    </source>
</evidence>
<dbReference type="InterPro" id="IPR005123">
    <property type="entry name" value="Oxoglu/Fe-dep_dioxygenase_dom"/>
</dbReference>
<proteinExistence type="predicted"/>
<dbReference type="GO" id="GO:0008198">
    <property type="term" value="F:ferrous iron binding"/>
    <property type="evidence" value="ECO:0007669"/>
    <property type="project" value="TreeGrafter"/>
</dbReference>
<protein>
    <submittedName>
        <fullName evidence="8">Proline hydroxylase</fullName>
    </submittedName>
</protein>
<dbReference type="SMART" id="SM00702">
    <property type="entry name" value="P4Hc"/>
    <property type="match status" value="1"/>
</dbReference>
<dbReference type="STRING" id="1453498.LG45_04450"/>
<evidence type="ECO:0000313" key="9">
    <source>
        <dbReference type="Proteomes" id="UP000029554"/>
    </source>
</evidence>
<evidence type="ECO:0000256" key="5">
    <source>
        <dbReference type="ARBA" id="ARBA00023002"/>
    </source>
</evidence>
<dbReference type="InterPro" id="IPR051559">
    <property type="entry name" value="HIF_prolyl_hydroxylases"/>
</dbReference>
<dbReference type="RefSeq" id="WP_035124771.1">
    <property type="nucleotide sequence ID" value="NZ_JRHH01000002.1"/>
</dbReference>
<dbReference type="GO" id="GO:0031418">
    <property type="term" value="F:L-ascorbic acid binding"/>
    <property type="evidence" value="ECO:0007669"/>
    <property type="project" value="UniProtKB-KW"/>
</dbReference>
<name>A0A095SW46_9FLAO</name>
<evidence type="ECO:0000256" key="2">
    <source>
        <dbReference type="ARBA" id="ARBA00022723"/>
    </source>
</evidence>
<comment type="cofactor">
    <cofactor evidence="1">
        <name>L-ascorbate</name>
        <dbReference type="ChEBI" id="CHEBI:38290"/>
    </cofactor>
</comment>
<keyword evidence="4" id="KW-0223">Dioxygenase</keyword>
<dbReference type="Proteomes" id="UP000029554">
    <property type="component" value="Unassembled WGS sequence"/>
</dbReference>
<dbReference type="Gene3D" id="2.60.120.620">
    <property type="entry name" value="q2cbj1_9rhob like domain"/>
    <property type="match status" value="1"/>
</dbReference>
<dbReference type="PANTHER" id="PTHR12907">
    <property type="entry name" value="EGL NINE HOMOLOG-RELATED"/>
    <property type="match status" value="1"/>
</dbReference>
<evidence type="ECO:0000256" key="1">
    <source>
        <dbReference type="ARBA" id="ARBA00001961"/>
    </source>
</evidence>
<evidence type="ECO:0000256" key="4">
    <source>
        <dbReference type="ARBA" id="ARBA00022964"/>
    </source>
</evidence>
<accession>A0A095SW46</accession>
<dbReference type="eggNOG" id="COG3751">
    <property type="taxonomic scope" value="Bacteria"/>
</dbReference>
<keyword evidence="9" id="KW-1185">Reference proteome</keyword>
<dbReference type="EMBL" id="JRHH01000002">
    <property type="protein sequence ID" value="KGD68901.1"/>
    <property type="molecule type" value="Genomic_DNA"/>
</dbReference>
<evidence type="ECO:0000256" key="6">
    <source>
        <dbReference type="ARBA" id="ARBA00023004"/>
    </source>
</evidence>
<reference evidence="8 9" key="1">
    <citation type="submission" date="2014-09" db="EMBL/GenBank/DDBJ databases">
        <title>Whole Genome Shotgun of Flavobacterium aquatile LMG 4008.</title>
        <authorList>
            <person name="Gale A.N."/>
            <person name="Pipes S.E."/>
            <person name="Newman J.D."/>
        </authorList>
    </citation>
    <scope>NUCLEOTIDE SEQUENCE [LARGE SCALE GENOMIC DNA]</scope>
    <source>
        <strain evidence="8 9">LMG 4008</strain>
    </source>
</reference>
<organism evidence="8 9">
    <name type="scientific">Flavobacterium aquatile LMG 4008 = ATCC 11947</name>
    <dbReference type="NCBI Taxonomy" id="1453498"/>
    <lineage>
        <taxon>Bacteria</taxon>
        <taxon>Pseudomonadati</taxon>
        <taxon>Bacteroidota</taxon>
        <taxon>Flavobacteriia</taxon>
        <taxon>Flavobacteriales</taxon>
        <taxon>Flavobacteriaceae</taxon>
        <taxon>Flavobacterium</taxon>
    </lineage>
</organism>
<keyword evidence="3" id="KW-0847">Vitamin C</keyword>
<dbReference type="GO" id="GO:0031543">
    <property type="term" value="F:peptidyl-proline dioxygenase activity"/>
    <property type="evidence" value="ECO:0007669"/>
    <property type="project" value="TreeGrafter"/>
</dbReference>